<organism evidence="1">
    <name type="scientific">marine sediment metagenome</name>
    <dbReference type="NCBI Taxonomy" id="412755"/>
    <lineage>
        <taxon>unclassified sequences</taxon>
        <taxon>metagenomes</taxon>
        <taxon>ecological metagenomes</taxon>
    </lineage>
</organism>
<name>X0TXG7_9ZZZZ</name>
<dbReference type="AlphaFoldDB" id="X0TXG7"/>
<comment type="caution">
    <text evidence="1">The sequence shown here is derived from an EMBL/GenBank/DDBJ whole genome shotgun (WGS) entry which is preliminary data.</text>
</comment>
<proteinExistence type="predicted"/>
<evidence type="ECO:0000313" key="1">
    <source>
        <dbReference type="EMBL" id="GAF92832.1"/>
    </source>
</evidence>
<reference evidence="1" key="1">
    <citation type="journal article" date="2014" name="Front. Microbiol.">
        <title>High frequency of phylogenetically diverse reductive dehalogenase-homologous genes in deep subseafloor sedimentary metagenomes.</title>
        <authorList>
            <person name="Kawai M."/>
            <person name="Futagami T."/>
            <person name="Toyoda A."/>
            <person name="Takaki Y."/>
            <person name="Nishi S."/>
            <person name="Hori S."/>
            <person name="Arai W."/>
            <person name="Tsubouchi T."/>
            <person name="Morono Y."/>
            <person name="Uchiyama I."/>
            <person name="Ito T."/>
            <person name="Fujiyama A."/>
            <person name="Inagaki F."/>
            <person name="Takami H."/>
        </authorList>
    </citation>
    <scope>NUCLEOTIDE SEQUENCE</scope>
    <source>
        <strain evidence="1">Expedition CK06-06</strain>
    </source>
</reference>
<feature type="non-terminal residue" evidence="1">
    <location>
        <position position="159"/>
    </location>
</feature>
<sequence>MSDVGAVLEIENEALQTRIDPRTLRVDLRDRSGALVLEGLRPALAGDTGAALPARGARVHAVGEVKGGAGSATRVEMQVWERGGIGLRWILEIPRDEPGLAASLCVENRGKQAIRLHALHPLSIEASEGTLISLARPVTSERLSLTENPSGGEPLESLL</sequence>
<gene>
    <name evidence="1" type="ORF">S01H1_21185</name>
</gene>
<accession>X0TXG7</accession>
<dbReference type="EMBL" id="BARS01011703">
    <property type="protein sequence ID" value="GAF92832.1"/>
    <property type="molecule type" value="Genomic_DNA"/>
</dbReference>
<protein>
    <submittedName>
        <fullName evidence="1">Uncharacterized protein</fullName>
    </submittedName>
</protein>